<evidence type="ECO:0000313" key="2">
    <source>
        <dbReference type="Proteomes" id="UP001209540"/>
    </source>
</evidence>
<gene>
    <name evidence="1" type="ORF">BDA99DRAFT_574810</name>
</gene>
<accession>A0AAD5PC35</accession>
<reference evidence="1" key="1">
    <citation type="journal article" date="2022" name="IScience">
        <title>Evolution of zygomycete secretomes and the origins of terrestrial fungal ecologies.</title>
        <authorList>
            <person name="Chang Y."/>
            <person name="Wang Y."/>
            <person name="Mondo S."/>
            <person name="Ahrendt S."/>
            <person name="Andreopoulos W."/>
            <person name="Barry K."/>
            <person name="Beard J."/>
            <person name="Benny G.L."/>
            <person name="Blankenship S."/>
            <person name="Bonito G."/>
            <person name="Cuomo C."/>
            <person name="Desiro A."/>
            <person name="Gervers K.A."/>
            <person name="Hundley H."/>
            <person name="Kuo A."/>
            <person name="LaButti K."/>
            <person name="Lang B.F."/>
            <person name="Lipzen A."/>
            <person name="O'Donnell K."/>
            <person name="Pangilinan J."/>
            <person name="Reynolds N."/>
            <person name="Sandor L."/>
            <person name="Smith M.E."/>
            <person name="Tsang A."/>
            <person name="Grigoriev I.V."/>
            <person name="Stajich J.E."/>
            <person name="Spatafora J.W."/>
        </authorList>
    </citation>
    <scope>NUCLEOTIDE SEQUENCE</scope>
    <source>
        <strain evidence="1">RSA 2281</strain>
    </source>
</reference>
<organism evidence="1 2">
    <name type="scientific">Phascolomyces articulosus</name>
    <dbReference type="NCBI Taxonomy" id="60185"/>
    <lineage>
        <taxon>Eukaryota</taxon>
        <taxon>Fungi</taxon>
        <taxon>Fungi incertae sedis</taxon>
        <taxon>Mucoromycota</taxon>
        <taxon>Mucoromycotina</taxon>
        <taxon>Mucoromycetes</taxon>
        <taxon>Mucorales</taxon>
        <taxon>Lichtheimiaceae</taxon>
        <taxon>Phascolomyces</taxon>
    </lineage>
</organism>
<dbReference type="AlphaFoldDB" id="A0AAD5PC35"/>
<comment type="caution">
    <text evidence="1">The sequence shown here is derived from an EMBL/GenBank/DDBJ whole genome shotgun (WGS) entry which is preliminary data.</text>
</comment>
<dbReference type="Proteomes" id="UP001209540">
    <property type="component" value="Unassembled WGS sequence"/>
</dbReference>
<sequence>MPVNEYKKLNKCNKDKNDMDKNNDQTYISHVLGAAAKFIPGEEVLQYMSAVLKMSSDLSTKREAYKAGYNNAVPDTVYFQSCSVGQLSNPSYISIYNHVVQLSVHPRRRVSMVSVDMLILDRIGYIVVMDGDDNNEDDVYEAEILLLETSNAYGTATKRKSGFDHHKAMFRSLTMLKSFADEYPMASYENLAEVIREIRLWSFYTPSRDVYVMNRDWTNNVSTAFAKRDIELYSFANNFYDLKVNKLAMSLKKMDKMRQEHFHQAREYRFCAFPQVQLPSNIVHPLIENITYGRDANGMHEHLTKSSLAACSNESNPQYLN</sequence>
<name>A0AAD5PC35_9FUNG</name>
<proteinExistence type="predicted"/>
<protein>
    <submittedName>
        <fullName evidence="1">Uncharacterized protein</fullName>
    </submittedName>
</protein>
<reference evidence="1" key="2">
    <citation type="submission" date="2023-02" db="EMBL/GenBank/DDBJ databases">
        <authorList>
            <consortium name="DOE Joint Genome Institute"/>
            <person name="Mondo S.J."/>
            <person name="Chang Y."/>
            <person name="Wang Y."/>
            <person name="Ahrendt S."/>
            <person name="Andreopoulos W."/>
            <person name="Barry K."/>
            <person name="Beard J."/>
            <person name="Benny G.L."/>
            <person name="Blankenship S."/>
            <person name="Bonito G."/>
            <person name="Cuomo C."/>
            <person name="Desiro A."/>
            <person name="Gervers K.A."/>
            <person name="Hundley H."/>
            <person name="Kuo A."/>
            <person name="LaButti K."/>
            <person name="Lang B.F."/>
            <person name="Lipzen A."/>
            <person name="O'Donnell K."/>
            <person name="Pangilinan J."/>
            <person name="Reynolds N."/>
            <person name="Sandor L."/>
            <person name="Smith M.W."/>
            <person name="Tsang A."/>
            <person name="Grigoriev I.V."/>
            <person name="Stajich J.E."/>
            <person name="Spatafora J.W."/>
        </authorList>
    </citation>
    <scope>NUCLEOTIDE SEQUENCE</scope>
    <source>
        <strain evidence="1">RSA 2281</strain>
    </source>
</reference>
<evidence type="ECO:0000313" key="1">
    <source>
        <dbReference type="EMBL" id="KAI9252977.1"/>
    </source>
</evidence>
<keyword evidence="2" id="KW-1185">Reference proteome</keyword>
<dbReference type="EMBL" id="JAIXMP010000027">
    <property type="protein sequence ID" value="KAI9252977.1"/>
    <property type="molecule type" value="Genomic_DNA"/>
</dbReference>